<proteinExistence type="predicted"/>
<dbReference type="OrthoDB" id="5967843at2759"/>
<sequence>MHRHDPHRLFTSIAYQIVTKRFSFGDIVDLKIRKNLTLITASLPIQFEELLVKPPRQLVSREAEIEGWIIIVDGFDECEKPDTQCDIIEIVAEPIREGTTPFRWVFTSRPEPHIVGCMNTESISSLFELPVSRDIDHQILLYLSDELKKIGERHHLPALWPSEADVAVIVELAGGLFQYAATAVRFISSTNSFGPADQLRVVVSLAETMQEQGTSQVNPLAEIDELYTLILARVPPNIRSTMRKMLLLNSIYYHEIDKVSETTVILSLSNGQYRSTCTYFQVHDDLKSGMTIRSVFVSVLQAGGVLLLLLWVKGRPLDLSTAAALLDFEFSMIPWTLKKSKFPEVYSRPLDLHNNIPKEFRDKIFRKSKNPLHLLRKPDYAAPDRPYIMGYGKNSLVCWRPKTDPSRILLQEVLSFFKYFLFLS</sequence>
<accession>A0A8H5CZ80</accession>
<evidence type="ECO:0000313" key="3">
    <source>
        <dbReference type="EMBL" id="KAF5350706.1"/>
    </source>
</evidence>
<name>A0A8H5CZ80_9AGAR</name>
<dbReference type="InterPro" id="IPR056884">
    <property type="entry name" value="NPHP3-like_N"/>
</dbReference>
<gene>
    <name evidence="3" type="ORF">D9756_008757</name>
</gene>
<dbReference type="AlphaFoldDB" id="A0A8H5CZ80"/>
<dbReference type="Proteomes" id="UP000559027">
    <property type="component" value="Unassembled WGS sequence"/>
</dbReference>
<evidence type="ECO:0000313" key="4">
    <source>
        <dbReference type="Proteomes" id="UP000559027"/>
    </source>
</evidence>
<dbReference type="EMBL" id="JAACJO010000014">
    <property type="protein sequence ID" value="KAF5350706.1"/>
    <property type="molecule type" value="Genomic_DNA"/>
</dbReference>
<reference evidence="3 4" key="1">
    <citation type="journal article" date="2020" name="ISME J.">
        <title>Uncovering the hidden diversity of litter-decomposition mechanisms in mushroom-forming fungi.</title>
        <authorList>
            <person name="Floudas D."/>
            <person name="Bentzer J."/>
            <person name="Ahren D."/>
            <person name="Johansson T."/>
            <person name="Persson P."/>
            <person name="Tunlid A."/>
        </authorList>
    </citation>
    <scope>NUCLEOTIDE SEQUENCE [LARGE SCALE GENOMIC DNA]</scope>
    <source>
        <strain evidence="3 4">CBS 146.42</strain>
    </source>
</reference>
<keyword evidence="1" id="KW-0677">Repeat</keyword>
<comment type="caution">
    <text evidence="3">The sequence shown here is derived from an EMBL/GenBank/DDBJ whole genome shotgun (WGS) entry which is preliminary data.</text>
</comment>
<dbReference type="Pfam" id="PF24883">
    <property type="entry name" value="NPHP3_N"/>
    <property type="match status" value="1"/>
</dbReference>
<evidence type="ECO:0000259" key="2">
    <source>
        <dbReference type="Pfam" id="PF24883"/>
    </source>
</evidence>
<evidence type="ECO:0000256" key="1">
    <source>
        <dbReference type="ARBA" id="ARBA00022737"/>
    </source>
</evidence>
<organism evidence="3 4">
    <name type="scientific">Leucocoprinus leucothites</name>
    <dbReference type="NCBI Taxonomy" id="201217"/>
    <lineage>
        <taxon>Eukaryota</taxon>
        <taxon>Fungi</taxon>
        <taxon>Dikarya</taxon>
        <taxon>Basidiomycota</taxon>
        <taxon>Agaricomycotina</taxon>
        <taxon>Agaricomycetes</taxon>
        <taxon>Agaricomycetidae</taxon>
        <taxon>Agaricales</taxon>
        <taxon>Agaricineae</taxon>
        <taxon>Agaricaceae</taxon>
        <taxon>Leucocoprinus</taxon>
    </lineage>
</organism>
<feature type="domain" description="Nephrocystin 3-like N-terminal" evidence="2">
    <location>
        <begin position="3"/>
        <end position="109"/>
    </location>
</feature>
<protein>
    <recommendedName>
        <fullName evidence="2">Nephrocystin 3-like N-terminal domain-containing protein</fullName>
    </recommendedName>
</protein>
<keyword evidence="4" id="KW-1185">Reference proteome</keyword>